<accession>A0AAC8UWK9</accession>
<sequence length="143" mass="15804">MSENLFQNVIVTHAQLNRLRAILVHPENLPLWDDEITQVVPATDGEVQLTRRSPALNEREWVTVAATASQVIYHSHGGRLAYDLVFTLTGDATQTSLTEELQVTHTTAIPIPLQLLAPIAKQAFAQKLQALIVLAESSREVFA</sequence>
<evidence type="ECO:0000313" key="1">
    <source>
        <dbReference type="EMBL" id="AKP65765.1"/>
    </source>
</evidence>
<proteinExistence type="predicted"/>
<organism evidence="1 2">
    <name type="scientific">Levilactobacillus koreensis</name>
    <dbReference type="NCBI Taxonomy" id="637971"/>
    <lineage>
        <taxon>Bacteria</taxon>
        <taxon>Bacillati</taxon>
        <taxon>Bacillota</taxon>
        <taxon>Bacilli</taxon>
        <taxon>Lactobacillales</taxon>
        <taxon>Lactobacillaceae</taxon>
        <taxon>Levilactobacillus</taxon>
    </lineage>
</organism>
<dbReference type="InterPro" id="IPR023393">
    <property type="entry name" value="START-like_dom_sf"/>
</dbReference>
<dbReference type="SUPFAM" id="SSF55961">
    <property type="entry name" value="Bet v1-like"/>
    <property type="match status" value="1"/>
</dbReference>
<name>A0AAC8UWK9_9LACO</name>
<reference evidence="1 2" key="1">
    <citation type="submission" date="2015-07" db="EMBL/GenBank/DDBJ databases">
        <title>Lactobacillus korensis/26-25/ whole genome sequencing.</title>
        <authorList>
            <person name="Kim M.K."/>
            <person name="Im W.-T."/>
            <person name="Srinivasan S."/>
            <person name="Lee J.-J."/>
        </authorList>
    </citation>
    <scope>NUCLEOTIDE SEQUENCE [LARGE SCALE GENOMIC DNA]</scope>
    <source>
        <strain evidence="1 2">26-25</strain>
    </source>
</reference>
<keyword evidence="2" id="KW-1185">Reference proteome</keyword>
<protein>
    <submittedName>
        <fullName evidence="1">Uncharacterized protein</fullName>
    </submittedName>
</protein>
<dbReference type="KEGG" id="lko:ABN16_12625"/>
<gene>
    <name evidence="1" type="ORF">ABN16_12625</name>
</gene>
<dbReference type="Gene3D" id="3.30.530.20">
    <property type="match status" value="1"/>
</dbReference>
<dbReference type="Proteomes" id="UP000036000">
    <property type="component" value="Chromosome"/>
</dbReference>
<dbReference type="AlphaFoldDB" id="A0AAC8UWK9"/>
<dbReference type="EMBL" id="CP012033">
    <property type="protein sequence ID" value="AKP65765.1"/>
    <property type="molecule type" value="Genomic_DNA"/>
</dbReference>
<evidence type="ECO:0000313" key="2">
    <source>
        <dbReference type="Proteomes" id="UP000036000"/>
    </source>
</evidence>
<dbReference type="RefSeq" id="WP_048736046.1">
    <property type="nucleotide sequence ID" value="NZ_CP012033.1"/>
</dbReference>